<organism evidence="1 2">
    <name type="scientific">Entomospira culicis</name>
    <dbReference type="NCBI Taxonomy" id="2719989"/>
    <lineage>
        <taxon>Bacteria</taxon>
        <taxon>Pseudomonadati</taxon>
        <taxon>Spirochaetota</taxon>
        <taxon>Spirochaetia</taxon>
        <taxon>Spirochaetales</taxon>
        <taxon>Spirochaetaceae</taxon>
        <taxon>Entomospira</taxon>
    </lineage>
</organism>
<reference evidence="1" key="1">
    <citation type="submission" date="2020-03" db="EMBL/GenBank/DDBJ databases">
        <title>Spirochaetal bacteria isolated from arthropods constitute a novel genus Entomospira genus novum within the order Spirochaetales.</title>
        <authorList>
            <person name="Grana-Miraglia L."/>
            <person name="Sikutova S."/>
            <person name="Fingerle V."/>
            <person name="Sing A."/>
            <person name="Castillo-Ramirez S."/>
            <person name="Margos G."/>
            <person name="Rudolf I."/>
        </authorList>
    </citation>
    <scope>NUCLEOTIDE SEQUENCE</scope>
    <source>
        <strain evidence="1">BR149</strain>
    </source>
</reference>
<dbReference type="SUPFAM" id="SSF53681">
    <property type="entry name" value="Aspartate/glutamate racemase"/>
    <property type="match status" value="2"/>
</dbReference>
<accession>A0A968GGA8</accession>
<gene>
    <name evidence="1" type="ORF">HCT48_07410</name>
</gene>
<protein>
    <recommendedName>
        <fullName evidence="3">Glutamate racemase</fullName>
    </recommendedName>
</protein>
<proteinExistence type="predicted"/>
<dbReference type="PROSITE" id="PS00923">
    <property type="entry name" value="ASP_GLU_RACEMASE_1"/>
    <property type="match status" value="1"/>
</dbReference>
<dbReference type="AlphaFoldDB" id="A0A968GGA8"/>
<dbReference type="RefSeq" id="WP_167696098.1">
    <property type="nucleotide sequence ID" value="NZ_CP118181.1"/>
</dbReference>
<keyword evidence="2" id="KW-1185">Reference proteome</keyword>
<evidence type="ECO:0000313" key="1">
    <source>
        <dbReference type="EMBL" id="NIZ70031.1"/>
    </source>
</evidence>
<dbReference type="EMBL" id="JAATLM010000001">
    <property type="protein sequence ID" value="NIZ70031.1"/>
    <property type="molecule type" value="Genomic_DNA"/>
</dbReference>
<evidence type="ECO:0000313" key="2">
    <source>
        <dbReference type="Proteomes" id="UP000778951"/>
    </source>
</evidence>
<dbReference type="InterPro" id="IPR015942">
    <property type="entry name" value="Asp/Glu/hydantoin_racemase"/>
</dbReference>
<dbReference type="Proteomes" id="UP000778951">
    <property type="component" value="Unassembled WGS sequence"/>
</dbReference>
<name>A0A968GGA8_9SPIO</name>
<sequence length="264" mass="29814">MTKNHNILIIDSGIGGLPYFTSIKHLLEAHALACTIDYLADNDAFPYGAKNDSQLQAHLHTLANKLKEAHKHYDVIVIACNTASIYGKEIFTKHLPNTPILTTTPTLCMQNTSSESFLLLATSATCRAYQHLGNITIIPADPLVRWVETLFPQASQAERMKYLETFVIEQIPIQHPATLILGCTHFLHIKNDLEKLLTSHHLQIAETTQALAQELLQTLLHQGATKGKVQLGELYLTRYLPEDKAYYQKIAGEYHFEFNKHRLF</sequence>
<dbReference type="Gene3D" id="3.40.50.1860">
    <property type="match status" value="2"/>
</dbReference>
<comment type="caution">
    <text evidence="1">The sequence shown here is derived from an EMBL/GenBank/DDBJ whole genome shotgun (WGS) entry which is preliminary data.</text>
</comment>
<dbReference type="GO" id="GO:0047661">
    <property type="term" value="F:amino-acid racemase activity"/>
    <property type="evidence" value="ECO:0007669"/>
    <property type="project" value="InterPro"/>
</dbReference>
<dbReference type="InterPro" id="IPR018187">
    <property type="entry name" value="Asp/Glu_racemase_AS_1"/>
</dbReference>
<dbReference type="Pfam" id="PF01177">
    <property type="entry name" value="Asp_Glu_race"/>
    <property type="match status" value="1"/>
</dbReference>
<dbReference type="InterPro" id="IPR001920">
    <property type="entry name" value="Asp/Glu_race"/>
</dbReference>
<evidence type="ECO:0008006" key="3">
    <source>
        <dbReference type="Google" id="ProtNLM"/>
    </source>
</evidence>